<evidence type="ECO:0000256" key="1">
    <source>
        <dbReference type="ARBA" id="ARBA00004496"/>
    </source>
</evidence>
<evidence type="ECO:0000256" key="3">
    <source>
        <dbReference type="ARBA" id="ARBA00019010"/>
    </source>
</evidence>
<evidence type="ECO:0000256" key="9">
    <source>
        <dbReference type="ARBA" id="ARBA00022842"/>
    </source>
</evidence>
<evidence type="ECO:0000256" key="6">
    <source>
        <dbReference type="ARBA" id="ARBA00022723"/>
    </source>
</evidence>
<evidence type="ECO:0000256" key="7">
    <source>
        <dbReference type="ARBA" id="ARBA00022741"/>
    </source>
</evidence>
<comment type="similarity">
    <text evidence="2">Belongs to the TsaE family.</text>
</comment>
<keyword evidence="7" id="KW-0547">Nucleotide-binding</keyword>
<dbReference type="PANTHER" id="PTHR33540">
    <property type="entry name" value="TRNA THREONYLCARBAMOYLADENOSINE BIOSYNTHESIS PROTEIN TSAE"/>
    <property type="match status" value="1"/>
</dbReference>
<evidence type="ECO:0000313" key="12">
    <source>
        <dbReference type="Proteomes" id="UP000018855"/>
    </source>
</evidence>
<dbReference type="GO" id="GO:0002949">
    <property type="term" value="P:tRNA threonylcarbamoyladenosine modification"/>
    <property type="evidence" value="ECO:0007669"/>
    <property type="project" value="InterPro"/>
</dbReference>
<keyword evidence="8" id="KW-0067">ATP-binding</keyword>
<dbReference type="GO" id="GO:0005737">
    <property type="term" value="C:cytoplasm"/>
    <property type="evidence" value="ECO:0007669"/>
    <property type="project" value="UniProtKB-SubCell"/>
</dbReference>
<keyword evidence="9" id="KW-0460">Magnesium</keyword>
<dbReference type="Gene3D" id="3.40.50.300">
    <property type="entry name" value="P-loop containing nucleotide triphosphate hydrolases"/>
    <property type="match status" value="1"/>
</dbReference>
<dbReference type="PANTHER" id="PTHR33540:SF2">
    <property type="entry name" value="TRNA THREONYLCARBAMOYLADENOSINE BIOSYNTHESIS PROTEIN TSAE"/>
    <property type="match status" value="1"/>
</dbReference>
<dbReference type="InterPro" id="IPR027417">
    <property type="entry name" value="P-loop_NTPase"/>
</dbReference>
<reference evidence="11 12" key="1">
    <citation type="submission" date="2013-12" db="EMBL/GenBank/DDBJ databases">
        <title>A Varibaculum cambriense genome reconstructed from a premature infant gut community with otherwise low bacterial novelty that shifts toward anaerobic metabolism during the third week of life.</title>
        <authorList>
            <person name="Brown C.T."/>
            <person name="Sharon I."/>
            <person name="Thomas B.C."/>
            <person name="Castelle C.J."/>
            <person name="Morowitz M.J."/>
            <person name="Banfield J.F."/>
        </authorList>
    </citation>
    <scope>NUCLEOTIDE SEQUENCE [LARGE SCALE GENOMIC DNA]</scope>
    <source>
        <strain evidence="12">DORA_11</strain>
    </source>
</reference>
<dbReference type="SUPFAM" id="SSF52540">
    <property type="entry name" value="P-loop containing nucleoside triphosphate hydrolases"/>
    <property type="match status" value="1"/>
</dbReference>
<evidence type="ECO:0000256" key="2">
    <source>
        <dbReference type="ARBA" id="ARBA00007599"/>
    </source>
</evidence>
<organism evidence="11 12">
    <name type="scientific">Veillonella dispar DORA_11</name>
    <dbReference type="NCBI Taxonomy" id="1403949"/>
    <lineage>
        <taxon>Bacteria</taxon>
        <taxon>Bacillati</taxon>
        <taxon>Bacillota</taxon>
        <taxon>Negativicutes</taxon>
        <taxon>Veillonellales</taxon>
        <taxon>Veillonellaceae</taxon>
        <taxon>Veillonella</taxon>
    </lineage>
</organism>
<sequence>MKDKVQVHLKTYTVEDTQQFGKLLGAWVKQNGNPLCIALVGDLGTGKTHLSQGIAKGFGVTEEITSPTFAIMNTYDV</sequence>
<dbReference type="GO" id="GO:0046872">
    <property type="term" value="F:metal ion binding"/>
    <property type="evidence" value="ECO:0007669"/>
    <property type="project" value="UniProtKB-KW"/>
</dbReference>
<comment type="subcellular location">
    <subcellularLocation>
        <location evidence="1">Cytoplasm</location>
    </subcellularLocation>
</comment>
<feature type="non-terminal residue" evidence="11">
    <location>
        <position position="77"/>
    </location>
</feature>
<name>W1V3M6_9FIRM</name>
<keyword evidence="6" id="KW-0479">Metal-binding</keyword>
<dbReference type="EMBL" id="AZMJ01000457">
    <property type="protein sequence ID" value="ETI99579.1"/>
    <property type="molecule type" value="Genomic_DNA"/>
</dbReference>
<accession>W1V3M6</accession>
<dbReference type="InterPro" id="IPR003442">
    <property type="entry name" value="T6A_TsaE"/>
</dbReference>
<dbReference type="AlphaFoldDB" id="W1V3M6"/>
<dbReference type="Pfam" id="PF02367">
    <property type="entry name" value="TsaE"/>
    <property type="match status" value="1"/>
</dbReference>
<evidence type="ECO:0000256" key="10">
    <source>
        <dbReference type="ARBA" id="ARBA00032441"/>
    </source>
</evidence>
<keyword evidence="4" id="KW-0963">Cytoplasm</keyword>
<evidence type="ECO:0000256" key="5">
    <source>
        <dbReference type="ARBA" id="ARBA00022694"/>
    </source>
</evidence>
<protein>
    <recommendedName>
        <fullName evidence="3">tRNA threonylcarbamoyladenosine biosynthesis protein TsaE</fullName>
    </recommendedName>
    <alternativeName>
        <fullName evidence="10">t(6)A37 threonylcarbamoyladenosine biosynthesis protein TsaE</fullName>
    </alternativeName>
</protein>
<dbReference type="GO" id="GO:0005524">
    <property type="term" value="F:ATP binding"/>
    <property type="evidence" value="ECO:0007669"/>
    <property type="project" value="UniProtKB-KW"/>
</dbReference>
<evidence type="ECO:0000256" key="4">
    <source>
        <dbReference type="ARBA" id="ARBA00022490"/>
    </source>
</evidence>
<proteinExistence type="inferred from homology"/>
<gene>
    <name evidence="11" type="ORF">Q619_VDC00457G0002</name>
</gene>
<keyword evidence="5" id="KW-0819">tRNA processing</keyword>
<dbReference type="Proteomes" id="UP000018855">
    <property type="component" value="Unassembled WGS sequence"/>
</dbReference>
<evidence type="ECO:0000256" key="8">
    <source>
        <dbReference type="ARBA" id="ARBA00022840"/>
    </source>
</evidence>
<evidence type="ECO:0000313" key="11">
    <source>
        <dbReference type="EMBL" id="ETI99579.1"/>
    </source>
</evidence>
<comment type="caution">
    <text evidence="11">The sequence shown here is derived from an EMBL/GenBank/DDBJ whole genome shotgun (WGS) entry which is preliminary data.</text>
</comment>